<feature type="coiled-coil region" evidence="1">
    <location>
        <begin position="474"/>
        <end position="505"/>
    </location>
</feature>
<reference evidence="3 4" key="1">
    <citation type="submission" date="2020-08" db="EMBL/GenBank/DDBJ databases">
        <authorList>
            <person name="Newling K."/>
            <person name="Davey J."/>
            <person name="Forrester S."/>
        </authorList>
    </citation>
    <scope>NUCLEOTIDE SEQUENCE [LARGE SCALE GENOMIC DNA]</scope>
    <source>
        <strain evidence="4">Crithidia deanei Carvalho (ATCC PRA-265)</strain>
    </source>
</reference>
<feature type="compositionally biased region" description="Basic and acidic residues" evidence="2">
    <location>
        <begin position="8"/>
        <end position="19"/>
    </location>
</feature>
<evidence type="ECO:0000256" key="1">
    <source>
        <dbReference type="SAM" id="Coils"/>
    </source>
</evidence>
<protein>
    <submittedName>
        <fullName evidence="3">Uncharacterized protein</fullName>
    </submittedName>
</protein>
<dbReference type="Proteomes" id="UP000515908">
    <property type="component" value="Chromosome 18"/>
</dbReference>
<feature type="coiled-coil region" evidence="1">
    <location>
        <begin position="103"/>
        <end position="369"/>
    </location>
</feature>
<proteinExistence type="predicted"/>
<sequence length="516" mass="59814">MEASESFPDVKKEESRSAEDLSITYGLKRGFGKQPPEFRQHDDDFQILEKITSTLQKDNECLLCEKKIMSGRIKELEDLLANREAKFSLVHSQEMIDIKKGSATHLEEIIKDLRASLEAKNKELQEVGPVRYALEDAKKLVVELNQDNLKKSEQIRRLKERLTGGTPSNIVGSDTTSDLAEMLRSKEREIILLQGKLEGKEEAEFEVQRLMDQIKSLNEHVRDLKAELKKKEVNDVSELIKSCQPAVDRSNTIAALNVKVAKLERALEDKDAATEQVISELKSSTAKLKESYEDQVSVLNGQLRTWERKFSFVEEFEKENTSCSIEEQEKARLVRIDLEKTVHKLEKEIKDISAERDHFQAMNRQLEQRFNEEMTETHKKAADNIFSLRRKYDEQISHLEELHQKRLKEFTGEVSYDQGELLTNLKYIENSGETSVFLLSVVDKLKYLERRCIEKEKQAASEVLEIKRIAYLEKEVMEQKMKLMINQKNQQINEFRTQLDQLILSLAAGQTHQIIR</sequence>
<evidence type="ECO:0000313" key="4">
    <source>
        <dbReference type="Proteomes" id="UP000515908"/>
    </source>
</evidence>
<dbReference type="AlphaFoldDB" id="A0A7G2CMT5"/>
<dbReference type="OrthoDB" id="2157184at2759"/>
<gene>
    <name evidence="3" type="ORF">ADEAN_000825800</name>
</gene>
<dbReference type="EMBL" id="LR877162">
    <property type="protein sequence ID" value="CAD2220735.1"/>
    <property type="molecule type" value="Genomic_DNA"/>
</dbReference>
<accession>A0A7G2CMT5</accession>
<keyword evidence="4" id="KW-1185">Reference proteome</keyword>
<name>A0A7G2CMT5_9TRYP</name>
<keyword evidence="1" id="KW-0175">Coiled coil</keyword>
<feature type="region of interest" description="Disordered" evidence="2">
    <location>
        <begin position="1"/>
        <end position="20"/>
    </location>
</feature>
<evidence type="ECO:0000313" key="3">
    <source>
        <dbReference type="EMBL" id="CAD2220735.1"/>
    </source>
</evidence>
<dbReference type="VEuPathDB" id="TriTrypDB:ADEAN_000825800"/>
<evidence type="ECO:0000256" key="2">
    <source>
        <dbReference type="SAM" id="MobiDB-lite"/>
    </source>
</evidence>
<organism evidence="3 4">
    <name type="scientific">Angomonas deanei</name>
    <dbReference type="NCBI Taxonomy" id="59799"/>
    <lineage>
        <taxon>Eukaryota</taxon>
        <taxon>Discoba</taxon>
        <taxon>Euglenozoa</taxon>
        <taxon>Kinetoplastea</taxon>
        <taxon>Metakinetoplastina</taxon>
        <taxon>Trypanosomatida</taxon>
        <taxon>Trypanosomatidae</taxon>
        <taxon>Strigomonadinae</taxon>
        <taxon>Angomonas</taxon>
    </lineage>
</organism>